<accession>A0ACA6AWG9</accession>
<evidence type="ECO:0000313" key="1">
    <source>
        <dbReference type="EMBL" id="AAZ68721.1"/>
    </source>
</evidence>
<sequence>MLTDNSSFLMYINVYALMLKDNVSNIQNYRYVNNIHQLSISNFLYVQLIYTRRFIMHISILIGMSILNMLSDVMLLICVHVNVMEYI</sequence>
<name>A0ACA6AWG9_EHRCJ</name>
<gene>
    <name evidence="1" type="ordered locus">Ecaj_0689</name>
</gene>
<organism evidence="1 2">
    <name type="scientific">Ehrlichia canis (strain Jake)</name>
    <dbReference type="NCBI Taxonomy" id="269484"/>
    <lineage>
        <taxon>Bacteria</taxon>
        <taxon>Pseudomonadati</taxon>
        <taxon>Pseudomonadota</taxon>
        <taxon>Alphaproteobacteria</taxon>
        <taxon>Rickettsiales</taxon>
        <taxon>Anaplasmataceae</taxon>
        <taxon>Ehrlichia</taxon>
    </lineage>
</organism>
<reference evidence="2" key="1">
    <citation type="journal article" date="2006" name="J. Bacteriol.">
        <title>The genome of the obligately intracellular bacterium Ehrlichia canis reveals themes of complex membrane structure and immune evasion strategies.</title>
        <authorList>
            <person name="Mavromatis K."/>
            <person name="Doyle C.K."/>
            <person name="Lykidis A."/>
            <person name="Ivanova N."/>
            <person name="Francino M.P."/>
            <person name="Chain P."/>
            <person name="Shin M."/>
            <person name="Malfatti S."/>
            <person name="Larimer F."/>
            <person name="Copeland A."/>
            <person name="Detter J.C."/>
            <person name="Land M."/>
            <person name="Richardson P.M."/>
            <person name="Yu X.J."/>
            <person name="Walker D.H."/>
            <person name="McBride J.W."/>
            <person name="Kyrpides N.C."/>
        </authorList>
    </citation>
    <scope>NUCLEOTIDE SEQUENCE [LARGE SCALE GENOMIC DNA]</scope>
    <source>
        <strain evidence="2">Jake</strain>
    </source>
</reference>
<keyword evidence="2" id="KW-1185">Reference proteome</keyword>
<protein>
    <submittedName>
        <fullName evidence="1">Uncharacterized protein</fullName>
    </submittedName>
</protein>
<dbReference type="Proteomes" id="UP000000435">
    <property type="component" value="Chromosome"/>
</dbReference>
<proteinExistence type="predicted"/>
<evidence type="ECO:0000313" key="2">
    <source>
        <dbReference type="Proteomes" id="UP000000435"/>
    </source>
</evidence>
<dbReference type="EMBL" id="CP000107">
    <property type="protein sequence ID" value="AAZ68721.1"/>
    <property type="molecule type" value="Genomic_DNA"/>
</dbReference>